<feature type="compositionally biased region" description="Low complexity" evidence="5">
    <location>
        <begin position="219"/>
        <end position="230"/>
    </location>
</feature>
<dbReference type="InterPro" id="IPR008521">
    <property type="entry name" value="Mg_trans_NIPA"/>
</dbReference>
<feature type="compositionally biased region" description="Low complexity" evidence="5">
    <location>
        <begin position="1271"/>
        <end position="1292"/>
    </location>
</feature>
<feature type="transmembrane region" description="Helical" evidence="6">
    <location>
        <begin position="1017"/>
        <end position="1042"/>
    </location>
</feature>
<feature type="compositionally biased region" description="Acidic residues" evidence="5">
    <location>
        <begin position="793"/>
        <end position="803"/>
    </location>
</feature>
<feature type="compositionally biased region" description="Acidic residues" evidence="5">
    <location>
        <begin position="878"/>
        <end position="891"/>
    </location>
</feature>
<feature type="compositionally biased region" description="Polar residues" evidence="5">
    <location>
        <begin position="155"/>
        <end position="171"/>
    </location>
</feature>
<feature type="transmembrane region" description="Helical" evidence="6">
    <location>
        <begin position="949"/>
        <end position="978"/>
    </location>
</feature>
<feature type="region of interest" description="Disordered" evidence="5">
    <location>
        <begin position="1243"/>
        <end position="1310"/>
    </location>
</feature>
<feature type="compositionally biased region" description="Polar residues" evidence="5">
    <location>
        <begin position="650"/>
        <end position="659"/>
    </location>
</feature>
<feature type="compositionally biased region" description="Basic and acidic residues" evidence="5">
    <location>
        <begin position="615"/>
        <end position="631"/>
    </location>
</feature>
<feature type="compositionally biased region" description="Acidic residues" evidence="5">
    <location>
        <begin position="918"/>
        <end position="927"/>
    </location>
</feature>
<dbReference type="InterPro" id="IPR018822">
    <property type="entry name" value="UPF0646"/>
</dbReference>
<dbReference type="Proteomes" id="UP001430584">
    <property type="component" value="Unassembled WGS sequence"/>
</dbReference>
<dbReference type="GeneID" id="92009341"/>
<feature type="compositionally biased region" description="Acidic residues" evidence="5">
    <location>
        <begin position="66"/>
        <end position="77"/>
    </location>
</feature>
<dbReference type="SUPFAM" id="SSF103481">
    <property type="entry name" value="Multidrug resistance efflux transporter EmrE"/>
    <property type="match status" value="1"/>
</dbReference>
<feature type="transmembrane region" description="Helical" evidence="6">
    <location>
        <begin position="1054"/>
        <end position="1074"/>
    </location>
</feature>
<feature type="region of interest" description="Disordered" evidence="5">
    <location>
        <begin position="1201"/>
        <end position="1222"/>
    </location>
</feature>
<accession>A0ABR3CG61</accession>
<dbReference type="PANTHER" id="PTHR12570:SF85">
    <property type="entry name" value="DUF803 DOMAIN MEMBRANE PROTEIN (AFU_ORTHOLOGUE AFUA_1G15880)"/>
    <property type="match status" value="1"/>
</dbReference>
<feature type="transmembrane region" description="Helical" evidence="6">
    <location>
        <begin position="985"/>
        <end position="1005"/>
    </location>
</feature>
<dbReference type="Pfam" id="PF05653">
    <property type="entry name" value="Mg_trans_NIPA"/>
    <property type="match status" value="1"/>
</dbReference>
<feature type="region of interest" description="Disordered" evidence="5">
    <location>
        <begin position="102"/>
        <end position="262"/>
    </location>
</feature>
<reference evidence="7 8" key="1">
    <citation type="submission" date="2024-02" db="EMBL/GenBank/DDBJ databases">
        <title>De novo assembly and annotation of 12 fungi associated with fruit tree decline syndrome in Ontario, Canada.</title>
        <authorList>
            <person name="Sulman M."/>
            <person name="Ellouze W."/>
            <person name="Ilyukhin E."/>
        </authorList>
    </citation>
    <scope>NUCLEOTIDE SEQUENCE [LARGE SCALE GENOMIC DNA]</scope>
    <source>
        <strain evidence="7 8">FDS-637</strain>
    </source>
</reference>
<organism evidence="7 8">
    <name type="scientific">Diplodia seriata</name>
    <dbReference type="NCBI Taxonomy" id="420778"/>
    <lineage>
        <taxon>Eukaryota</taxon>
        <taxon>Fungi</taxon>
        <taxon>Dikarya</taxon>
        <taxon>Ascomycota</taxon>
        <taxon>Pezizomycotina</taxon>
        <taxon>Dothideomycetes</taxon>
        <taxon>Dothideomycetes incertae sedis</taxon>
        <taxon>Botryosphaeriales</taxon>
        <taxon>Botryosphaeriaceae</taxon>
        <taxon>Diplodia</taxon>
    </lineage>
</organism>
<feature type="compositionally biased region" description="Low complexity" evidence="5">
    <location>
        <begin position="192"/>
        <end position="212"/>
    </location>
</feature>
<feature type="compositionally biased region" description="Basic and acidic residues" evidence="5">
    <location>
        <begin position="686"/>
        <end position="716"/>
    </location>
</feature>
<feature type="compositionally biased region" description="Acidic residues" evidence="5">
    <location>
        <begin position="838"/>
        <end position="851"/>
    </location>
</feature>
<evidence type="ECO:0000256" key="2">
    <source>
        <dbReference type="ARBA" id="ARBA00022692"/>
    </source>
</evidence>
<feature type="transmembrane region" description="Helical" evidence="6">
    <location>
        <begin position="1155"/>
        <end position="1173"/>
    </location>
</feature>
<feature type="transmembrane region" description="Helical" evidence="6">
    <location>
        <begin position="1123"/>
        <end position="1143"/>
    </location>
</feature>
<sequence length="1310" mass="141979">MAMAAPNQPLPGLQVTAPDEDMEISDYERNADDIDIDIDLTVDPSHHEDENMDDDRSEHDSKDDVMLDGDGNDEDGMMQDNMSVPDEHLTDASDVGYLDIDVKEAQQNQPAAEQVDVQVQDSSHAEDFIDYDDTAPVQAQPAPQAAQPSVDHSVAEQTQFPESENPGNQEINVHAQGSEASTFSQPSAQGQTSVSVEAAVEAAAEETSSATSRIEDPVADSSAAQDAGASHVVDDSIDAHSETVPVEPVLDSHTVAVTEDETRLSAEIAENQDQAEGRPHDDQNEKVHGAPELFAEQQAEPEQSTRQSDEALDFSHLPFDPKHDAENQSSHSALSLHPVVVVYQGDEISLFPPHGSDTSDSFYFLHDESLANESIRSLLQACRQVLGETMRDDDELEIDIAELGLCVSEDSDNAASTSFSQVLDVYLQLHQLDGHQSPGPLYMTLNTKTRFSARLNALLAAIADGRGMSQLSFLEDVTEEDVFVGSDNVPEEQDSANQGDEKDGREHADNPIPEHASEHDPSQEAAVRGRLHAEDKQQPEPDSAAIRQIQTDVEDVDAVSQDQGATSQRNEESVSTDQHEPQGYVSPKPEDLPEYESSDEGDGALAQGNGDGVEGDPRVDASGADDLRENDQINYDDGEVAEEVRDDVSLRSSTLQGDNTPAAVDDGTSQRQSNASVVPTGISGTLHEEPYNDSRDESASTRKDENSQRDGLHTQADEPAAVTEENQRLEQSIGQDGLENTDETLEQELERELNGPPEPFVSTEGVQGMPDEEHYAANYEEGEEYGFEHDGDVQETQDGEASYEEFVVVEAEDAHENPDAPDDGRAADYQEWSHGDGFDDVEAEQTAENDPGETHSGLGQGLEDNHAGQAEPTAHASDEDELDTIDYDDEELSRPPSAQQDEAAAPSPSSAKRGWEELGQDDEDQADEQGNGLTSRIEPSMVLGEIANFAAYAFAPAILVTPLGALSVLIGAVLGVYFLNEKLGILGKIGCATCLIGSVIIVLHAPPDKEVQTVDEILHFAIQPGFMFYCVLVMAFSIFMIYKVAPKHGRKNPLIYLSICSTVGSLSVMAVKAFGIALKLTFAGKNQFSHPSTYAFAIVVVVCVLTQMNYFNKALSQFSTNIVNPLYYVTFTTFTLVASFILFRGFNTTSAVNTISLICGFLVIFSGVYLLNLSRTDPDGTSGLANSFGDAVPTDGIATFQTRRSMQSRRSDESGFAGRGSLGDRERLMRSYDRDFDLEDGQAFGLGDLADDSDEDDGSGRKRTSFEEPRLGSTRNSRSGRSTPSGSGRKGTPVQLEKGSVRPNKKSMDR</sequence>
<evidence type="ECO:0000256" key="4">
    <source>
        <dbReference type="ARBA" id="ARBA00023136"/>
    </source>
</evidence>
<keyword evidence="8" id="KW-1185">Reference proteome</keyword>
<feature type="transmembrane region" description="Helical" evidence="6">
    <location>
        <begin position="1094"/>
        <end position="1111"/>
    </location>
</feature>
<dbReference type="Pfam" id="PF10336">
    <property type="entry name" value="DUF2420"/>
    <property type="match status" value="1"/>
</dbReference>
<feature type="compositionally biased region" description="Polar residues" evidence="5">
    <location>
        <begin position="178"/>
        <end position="191"/>
    </location>
</feature>
<comment type="caution">
    <text evidence="7">The sequence shown here is derived from an EMBL/GenBank/DDBJ whole genome shotgun (WGS) entry which is preliminary data.</text>
</comment>
<feature type="compositionally biased region" description="Basic and acidic residues" evidence="5">
    <location>
        <begin position="232"/>
        <end position="241"/>
    </location>
</feature>
<dbReference type="InterPro" id="IPR037185">
    <property type="entry name" value="EmrE-like"/>
</dbReference>
<feature type="compositionally biased region" description="Acidic residues" evidence="5">
    <location>
        <begin position="592"/>
        <end position="602"/>
    </location>
</feature>
<feature type="region of interest" description="Disordered" evidence="5">
    <location>
        <begin position="1"/>
        <end position="89"/>
    </location>
</feature>
<name>A0ABR3CG61_9PEZI</name>
<feature type="compositionally biased region" description="Polar residues" evidence="5">
    <location>
        <begin position="105"/>
        <end position="122"/>
    </location>
</feature>
<evidence type="ECO:0000256" key="1">
    <source>
        <dbReference type="ARBA" id="ARBA00004141"/>
    </source>
</evidence>
<feature type="compositionally biased region" description="Low complexity" evidence="5">
    <location>
        <begin position="135"/>
        <end position="148"/>
    </location>
</feature>
<keyword evidence="2 6" id="KW-0812">Transmembrane</keyword>
<evidence type="ECO:0000256" key="5">
    <source>
        <dbReference type="SAM" id="MobiDB-lite"/>
    </source>
</evidence>
<comment type="subcellular location">
    <subcellularLocation>
        <location evidence="1">Membrane</location>
        <topology evidence="1">Multi-pass membrane protein</topology>
    </subcellularLocation>
</comment>
<feature type="region of interest" description="Disordered" evidence="5">
    <location>
        <begin position="484"/>
        <end position="933"/>
    </location>
</feature>
<keyword evidence="4 6" id="KW-0472">Membrane</keyword>
<protein>
    <submittedName>
        <fullName evidence="7">Uncharacterized protein</fullName>
    </submittedName>
</protein>
<evidence type="ECO:0000313" key="8">
    <source>
        <dbReference type="Proteomes" id="UP001430584"/>
    </source>
</evidence>
<feature type="compositionally biased region" description="Basic and acidic residues" evidence="5">
    <location>
        <begin position="1258"/>
        <end position="1270"/>
    </location>
</feature>
<dbReference type="RefSeq" id="XP_066632548.1">
    <property type="nucleotide sequence ID" value="XM_066776706.1"/>
</dbReference>
<keyword evidence="3 6" id="KW-1133">Transmembrane helix</keyword>
<feature type="compositionally biased region" description="Basic and acidic residues" evidence="5">
    <location>
        <begin position="569"/>
        <end position="580"/>
    </location>
</feature>
<dbReference type="EMBL" id="JAJVCZ030000005">
    <property type="protein sequence ID" value="KAL0259519.1"/>
    <property type="molecule type" value="Genomic_DNA"/>
</dbReference>
<evidence type="ECO:0000313" key="7">
    <source>
        <dbReference type="EMBL" id="KAL0259519.1"/>
    </source>
</evidence>
<feature type="compositionally biased region" description="Basic and acidic residues" evidence="5">
    <location>
        <begin position="44"/>
        <end position="65"/>
    </location>
</feature>
<feature type="compositionally biased region" description="Polar residues" evidence="5">
    <location>
        <begin position="667"/>
        <end position="677"/>
    </location>
</feature>
<evidence type="ECO:0000256" key="3">
    <source>
        <dbReference type="ARBA" id="ARBA00022989"/>
    </source>
</evidence>
<feature type="compositionally biased region" description="Basic and acidic residues" evidence="5">
    <location>
        <begin position="499"/>
        <end position="509"/>
    </location>
</feature>
<feature type="compositionally biased region" description="Basic and acidic residues" evidence="5">
    <location>
        <begin position="812"/>
        <end position="837"/>
    </location>
</feature>
<gene>
    <name evidence="7" type="ORF">SLS55_005256</name>
</gene>
<evidence type="ECO:0000256" key="6">
    <source>
        <dbReference type="SAM" id="Phobius"/>
    </source>
</evidence>
<proteinExistence type="predicted"/>
<dbReference type="PANTHER" id="PTHR12570">
    <property type="match status" value="1"/>
</dbReference>